<keyword evidence="2" id="KW-1185">Reference proteome</keyword>
<dbReference type="AlphaFoldDB" id="A0A9Q0BJH1"/>
<evidence type="ECO:0000313" key="2">
    <source>
        <dbReference type="Proteomes" id="UP001059596"/>
    </source>
</evidence>
<feature type="non-terminal residue" evidence="1">
    <location>
        <position position="1"/>
    </location>
</feature>
<comment type="caution">
    <text evidence="1">The sequence shown here is derived from an EMBL/GenBank/DDBJ whole genome shotgun (WGS) entry which is preliminary data.</text>
</comment>
<evidence type="ECO:0000313" key="1">
    <source>
        <dbReference type="EMBL" id="KAI8033694.1"/>
    </source>
</evidence>
<organism evidence="1 2">
    <name type="scientific">Drosophila gunungcola</name>
    <name type="common">fruit fly</name>
    <dbReference type="NCBI Taxonomy" id="103775"/>
    <lineage>
        <taxon>Eukaryota</taxon>
        <taxon>Metazoa</taxon>
        <taxon>Ecdysozoa</taxon>
        <taxon>Arthropoda</taxon>
        <taxon>Hexapoda</taxon>
        <taxon>Insecta</taxon>
        <taxon>Pterygota</taxon>
        <taxon>Neoptera</taxon>
        <taxon>Endopterygota</taxon>
        <taxon>Diptera</taxon>
        <taxon>Brachycera</taxon>
        <taxon>Muscomorpha</taxon>
        <taxon>Ephydroidea</taxon>
        <taxon>Drosophilidae</taxon>
        <taxon>Drosophila</taxon>
        <taxon>Sophophora</taxon>
    </lineage>
</organism>
<reference evidence="1" key="1">
    <citation type="journal article" date="2023" name="Genome Biol. Evol.">
        <title>Long-read-based Genome Assembly of Drosophila gunungcola Reveals Fewer Chemosensory Genes in Flower-breeding Species.</title>
        <authorList>
            <person name="Negi A."/>
            <person name="Liao B.Y."/>
            <person name="Yeh S.D."/>
        </authorList>
    </citation>
    <scope>NUCLEOTIDE SEQUENCE</scope>
    <source>
        <strain evidence="1">Sukarami</strain>
    </source>
</reference>
<protein>
    <submittedName>
        <fullName evidence="1">Uncharacterized protein</fullName>
    </submittedName>
</protein>
<sequence>FTIARKPKNRLTTSQSPIIIISIIKHNPNPRPRPNWLSVNRTANRCGQMFSNAM</sequence>
<proteinExistence type="predicted"/>
<gene>
    <name evidence="1" type="ORF">M5D96_013572</name>
</gene>
<name>A0A9Q0BJH1_9MUSC</name>
<dbReference type="Proteomes" id="UP001059596">
    <property type="component" value="Unassembled WGS sequence"/>
</dbReference>
<accession>A0A9Q0BJH1</accession>
<dbReference type="EMBL" id="JAMKOV010000111">
    <property type="protein sequence ID" value="KAI8033694.1"/>
    <property type="molecule type" value="Genomic_DNA"/>
</dbReference>